<dbReference type="InterPro" id="IPR009000">
    <property type="entry name" value="Transl_B-barrel_sf"/>
</dbReference>
<protein>
    <recommendedName>
        <fullName evidence="6">Large ribosomal subunit protein uL3</fullName>
    </recommendedName>
</protein>
<organism evidence="7 8">
    <name type="scientific">Candidatus Naiadarchaeum limnaeum</name>
    <dbReference type="NCBI Taxonomy" id="2756139"/>
    <lineage>
        <taxon>Archaea</taxon>
        <taxon>Candidatus Undinarchaeota</taxon>
        <taxon>Candidatus Undinarchaeia</taxon>
        <taxon>Candidatus Naiadarchaeales</taxon>
        <taxon>Candidatus Naiadarchaeaceae</taxon>
        <taxon>Candidatus Naiadarchaeum</taxon>
    </lineage>
</organism>
<comment type="function">
    <text evidence="6">One of the primary rRNA binding proteins, it binds directly near the 3'-end of the 23S rRNA, where it nucleates assembly of the 50S subunit.</text>
</comment>
<keyword evidence="2 6" id="KW-0699">rRNA-binding</keyword>
<evidence type="ECO:0000256" key="3">
    <source>
        <dbReference type="ARBA" id="ARBA00022884"/>
    </source>
</evidence>
<evidence type="ECO:0000256" key="1">
    <source>
        <dbReference type="ARBA" id="ARBA00006540"/>
    </source>
</evidence>
<dbReference type="Gene3D" id="4.10.960.10">
    <property type="entry name" value="Ribosomal protein L3, domain 3"/>
    <property type="match status" value="1"/>
</dbReference>
<keyword evidence="8" id="KW-1185">Reference proteome</keyword>
<dbReference type="SUPFAM" id="SSF50447">
    <property type="entry name" value="Translation proteins"/>
    <property type="match status" value="1"/>
</dbReference>
<dbReference type="Gene3D" id="2.40.30.10">
    <property type="entry name" value="Translation factors"/>
    <property type="match status" value="1"/>
</dbReference>
<dbReference type="EMBL" id="DVAB01000024">
    <property type="protein sequence ID" value="HIK00480.1"/>
    <property type="molecule type" value="Genomic_DNA"/>
</dbReference>
<dbReference type="Gene3D" id="3.30.1430.10">
    <property type="match status" value="1"/>
</dbReference>
<dbReference type="HAMAP" id="MF_01325_A">
    <property type="entry name" value="Ribosomal_uL3_A"/>
    <property type="match status" value="1"/>
</dbReference>
<keyword evidence="3 6" id="KW-0694">RNA-binding</keyword>
<dbReference type="InterPro" id="IPR000597">
    <property type="entry name" value="Ribosomal_uL3"/>
</dbReference>
<dbReference type="GO" id="GO:0003735">
    <property type="term" value="F:structural constituent of ribosome"/>
    <property type="evidence" value="ECO:0007669"/>
    <property type="project" value="UniProtKB-UniRule"/>
</dbReference>
<dbReference type="GO" id="GO:0006412">
    <property type="term" value="P:translation"/>
    <property type="evidence" value="ECO:0007669"/>
    <property type="project" value="UniProtKB-UniRule"/>
</dbReference>
<dbReference type="PROSITE" id="PS00474">
    <property type="entry name" value="RIBOSOMAL_L3"/>
    <property type="match status" value="1"/>
</dbReference>
<evidence type="ECO:0000313" key="8">
    <source>
        <dbReference type="Proteomes" id="UP000646946"/>
    </source>
</evidence>
<reference evidence="7 8" key="1">
    <citation type="journal article" name="Nat. Commun.">
        <title>Undinarchaeota illuminate DPANN phylogeny and the impact of gene transfer on archaeal evolution.</title>
        <authorList>
            <person name="Dombrowski N."/>
            <person name="Williams T.A."/>
            <person name="Sun J."/>
            <person name="Woodcroft B.J."/>
            <person name="Lee J.H."/>
            <person name="Minh B.Q."/>
            <person name="Rinke C."/>
            <person name="Spang A."/>
        </authorList>
    </citation>
    <scope>NUCLEOTIDE SEQUENCE [LARGE SCALE GENOMIC DNA]</scope>
    <source>
        <strain evidence="7">MAG_bin1129</strain>
    </source>
</reference>
<proteinExistence type="inferred from homology"/>
<name>A0A832V577_9ARCH</name>
<dbReference type="InterPro" id="IPR045077">
    <property type="entry name" value="L3_arc_euk"/>
</dbReference>
<dbReference type="NCBIfam" id="NF003261">
    <property type="entry name" value="PRK04231.1"/>
    <property type="match status" value="1"/>
</dbReference>
<dbReference type="NCBIfam" id="TIGR03626">
    <property type="entry name" value="L3_arch"/>
    <property type="match status" value="1"/>
</dbReference>
<dbReference type="InterPro" id="IPR019928">
    <property type="entry name" value="Ribosomal_uL3_arc"/>
</dbReference>
<dbReference type="InterPro" id="IPR019926">
    <property type="entry name" value="Ribosomal_uL3_CS"/>
</dbReference>
<dbReference type="Pfam" id="PF00297">
    <property type="entry name" value="Ribosomal_L3"/>
    <property type="match status" value="2"/>
</dbReference>
<keyword evidence="5 6" id="KW-0687">Ribonucleoprotein</keyword>
<dbReference type="PANTHER" id="PTHR11363:SF5">
    <property type="entry name" value="LARGE RIBOSOMAL SUBUNIT PROTEIN UL3"/>
    <property type="match status" value="1"/>
</dbReference>
<evidence type="ECO:0000256" key="4">
    <source>
        <dbReference type="ARBA" id="ARBA00022980"/>
    </source>
</evidence>
<evidence type="ECO:0000256" key="2">
    <source>
        <dbReference type="ARBA" id="ARBA00022730"/>
    </source>
</evidence>
<keyword evidence="4 6" id="KW-0689">Ribosomal protein</keyword>
<comment type="caution">
    <text evidence="7">The sequence shown here is derived from an EMBL/GenBank/DDBJ whole genome shotgun (WGS) entry which is preliminary data.</text>
</comment>
<dbReference type="AlphaFoldDB" id="A0A832V577"/>
<dbReference type="GO" id="GO:0019843">
    <property type="term" value="F:rRNA binding"/>
    <property type="evidence" value="ECO:0007669"/>
    <property type="project" value="UniProtKB-UniRule"/>
</dbReference>
<dbReference type="Proteomes" id="UP000646946">
    <property type="component" value="Unassembled WGS sequence"/>
</dbReference>
<gene>
    <name evidence="6" type="primary">rpl3</name>
    <name evidence="7" type="ORF">H1016_03000</name>
</gene>
<accession>A0A832V577</accession>
<dbReference type="PANTHER" id="PTHR11363">
    <property type="entry name" value="60S RIBOSOMAL PROTEIN L3-RELATED"/>
    <property type="match status" value="1"/>
</dbReference>
<evidence type="ECO:0000256" key="5">
    <source>
        <dbReference type="ARBA" id="ARBA00023274"/>
    </source>
</evidence>
<comment type="similarity">
    <text evidence="1 6">Belongs to the universal ribosomal protein uL3 family.</text>
</comment>
<comment type="subunit">
    <text evidence="6">Part of the 50S ribosomal subunit. Forms a cluster with proteins L14 and L24e.</text>
</comment>
<evidence type="ECO:0000256" key="6">
    <source>
        <dbReference type="HAMAP-Rule" id="MF_01325"/>
    </source>
</evidence>
<sequence>MGRIHSPRRGSMQFSPRSRAARPYARVRTWPISKEVKLLGFAGYKAGMTHTFVLDIRKDTPTTNQEVFTPVTVLECPPLSVFAVRVYEKTPYGLNLNAEFWTDKVSKFLPRATDIPKKSPSAPEKLTGNHITVLVHTKPFDIDLKKTPEIFEIAVGGEKFEDKLNYAKSLLGKEIHVSDLFKEGELVDVTAVSKGKGTQGPIKRFHVKLQKRKHSRSLIHRHVGSIGDRAAYVRFTVPMSGQMGYQTRTDFNKLIVKIGKLGEQITPSGGFLNYGAVQNDFVLIKGSVPGAVKRLVRFKLAVRPPSQFKIQRPNVTYVSLASKQGK</sequence>
<dbReference type="GO" id="GO:0022625">
    <property type="term" value="C:cytosolic large ribosomal subunit"/>
    <property type="evidence" value="ECO:0007669"/>
    <property type="project" value="UniProtKB-UniRule"/>
</dbReference>
<evidence type="ECO:0000313" key="7">
    <source>
        <dbReference type="EMBL" id="HIK00480.1"/>
    </source>
</evidence>
<dbReference type="InterPro" id="IPR044892">
    <property type="entry name" value="Ribosomal_L3_dom_3_arc_sf"/>
</dbReference>